<dbReference type="Proteomes" id="UP000247772">
    <property type="component" value="Unassembled WGS sequence"/>
</dbReference>
<dbReference type="RefSeq" id="WP_181439915.1">
    <property type="nucleotide sequence ID" value="NZ_QJSQ01000008.1"/>
</dbReference>
<sequence>MPPTGSVLFAKDDRVAIDAAVASEPFKQKGLAETVMTEVNVMIVAPGLDALREGQEA</sequence>
<name>A0A2V4TCB3_9BURK</name>
<accession>A0A2V4TCB3</accession>
<evidence type="ECO:0000313" key="1">
    <source>
        <dbReference type="EMBL" id="PYE23125.1"/>
    </source>
</evidence>
<protein>
    <submittedName>
        <fullName evidence="1">Uncharacterized protein</fullName>
    </submittedName>
</protein>
<evidence type="ECO:0000313" key="2">
    <source>
        <dbReference type="Proteomes" id="UP000247772"/>
    </source>
</evidence>
<comment type="caution">
    <text evidence="1">The sequence shown here is derived from an EMBL/GenBank/DDBJ whole genome shotgun (WGS) entry which is preliminary data.</text>
</comment>
<dbReference type="EMBL" id="QJSQ01000008">
    <property type="protein sequence ID" value="PYE23125.1"/>
    <property type="molecule type" value="Genomic_DNA"/>
</dbReference>
<dbReference type="AlphaFoldDB" id="A0A2V4TCB3"/>
<proteinExistence type="predicted"/>
<gene>
    <name evidence="1" type="ORF">C7410_10820</name>
</gene>
<reference evidence="1 2" key="1">
    <citation type="submission" date="2018-06" db="EMBL/GenBank/DDBJ databases">
        <title>Genomic Encyclopedia of Type Strains, Phase IV (KMG-V): Genome sequencing to study the core and pangenomes of soil and plant-associated prokaryotes.</title>
        <authorList>
            <person name="Whitman W."/>
        </authorList>
    </citation>
    <scope>NUCLEOTIDE SEQUENCE [LARGE SCALE GENOMIC DNA]</scope>
    <source>
        <strain evidence="1 2">SRCL-318</strain>
    </source>
</reference>
<organism evidence="1 2">
    <name type="scientific">Paraburkholderia silvatlantica</name>
    <dbReference type="NCBI Taxonomy" id="321895"/>
    <lineage>
        <taxon>Bacteria</taxon>
        <taxon>Pseudomonadati</taxon>
        <taxon>Pseudomonadota</taxon>
        <taxon>Betaproteobacteria</taxon>
        <taxon>Burkholderiales</taxon>
        <taxon>Burkholderiaceae</taxon>
        <taxon>Paraburkholderia</taxon>
    </lineage>
</organism>